<protein>
    <submittedName>
        <fullName evidence="1">Uncharacterized protein</fullName>
    </submittedName>
</protein>
<dbReference type="HOGENOM" id="CLU_2948399_0_0_1"/>
<reference evidence="1 2" key="1">
    <citation type="journal article" date="2012" name="PLoS Pathog.">
        <title>The genome of the obligate intracellular parasite Trachipleistophora hominis: new insights into microsporidian genome dynamics and reductive evolution.</title>
        <authorList>
            <person name="Heinz E."/>
            <person name="Williams T.A."/>
            <person name="Nakjang S."/>
            <person name="Noel C.J."/>
            <person name="Swan D.C."/>
            <person name="Goldberg A.V."/>
            <person name="Harris S.R."/>
            <person name="Weinmaier T."/>
            <person name="Markert S."/>
            <person name="Becher D."/>
            <person name="Bernhardt J."/>
            <person name="Dagan T."/>
            <person name="Hacker C."/>
            <person name="Lucocq J.M."/>
            <person name="Schweder T."/>
            <person name="Rattei T."/>
            <person name="Hall N."/>
            <person name="Hirt R.P."/>
            <person name="Embley T.M."/>
        </authorList>
    </citation>
    <scope>NUCLEOTIDE SEQUENCE [LARGE SCALE GENOMIC DNA]</scope>
</reference>
<evidence type="ECO:0000313" key="1">
    <source>
        <dbReference type="EMBL" id="ELQ74432.1"/>
    </source>
</evidence>
<organism evidence="1 2">
    <name type="scientific">Trachipleistophora hominis</name>
    <name type="common">Microsporidian parasite</name>
    <dbReference type="NCBI Taxonomy" id="72359"/>
    <lineage>
        <taxon>Eukaryota</taxon>
        <taxon>Fungi</taxon>
        <taxon>Fungi incertae sedis</taxon>
        <taxon>Microsporidia</taxon>
        <taxon>Pleistophoridae</taxon>
        <taxon>Trachipleistophora</taxon>
    </lineage>
</organism>
<dbReference type="EMBL" id="JH994041">
    <property type="protein sequence ID" value="ELQ74432.1"/>
    <property type="molecule type" value="Genomic_DNA"/>
</dbReference>
<name>L7JUJ4_TRAHO</name>
<keyword evidence="2" id="KW-1185">Reference proteome</keyword>
<gene>
    <name evidence="1" type="ORF">THOM_2666</name>
</gene>
<proteinExistence type="predicted"/>
<feature type="non-terminal residue" evidence="1">
    <location>
        <position position="1"/>
    </location>
</feature>
<accession>L7JUJ4</accession>
<dbReference type="InParanoid" id="L7JUJ4"/>
<dbReference type="Proteomes" id="UP000011185">
    <property type="component" value="Unassembled WGS sequence"/>
</dbReference>
<sequence length="60" mass="6905">VYFLVFRLLSHHFDTINHVDVLNGVVVINYFNEPTVVETMIGVQHARRGSLGVWVVLRIN</sequence>
<dbReference type="AlphaFoldDB" id="L7JUJ4"/>
<dbReference type="VEuPathDB" id="MicrosporidiaDB:THOM_2666"/>
<evidence type="ECO:0000313" key="2">
    <source>
        <dbReference type="Proteomes" id="UP000011185"/>
    </source>
</evidence>